<evidence type="ECO:0000256" key="1">
    <source>
        <dbReference type="SAM" id="Phobius"/>
    </source>
</evidence>
<comment type="caution">
    <text evidence="2">The sequence shown here is derived from an EMBL/GenBank/DDBJ whole genome shotgun (WGS) entry which is preliminary data.</text>
</comment>
<name>A0A1Y1WMI7_9FUNG</name>
<keyword evidence="3" id="KW-1185">Reference proteome</keyword>
<dbReference type="RefSeq" id="XP_040747545.1">
    <property type="nucleotide sequence ID" value="XM_040886169.1"/>
</dbReference>
<keyword evidence="1" id="KW-0472">Membrane</keyword>
<evidence type="ECO:0000313" key="2">
    <source>
        <dbReference type="EMBL" id="ORX74334.1"/>
    </source>
</evidence>
<proteinExistence type="predicted"/>
<keyword evidence="1" id="KW-1133">Transmembrane helix</keyword>
<dbReference type="EMBL" id="MCFD01000001">
    <property type="protein sequence ID" value="ORX74334.1"/>
    <property type="molecule type" value="Genomic_DNA"/>
</dbReference>
<accession>A0A1Y1WMI7</accession>
<keyword evidence="1" id="KW-0812">Transmembrane</keyword>
<dbReference type="GeneID" id="63802817"/>
<organism evidence="2 3">
    <name type="scientific">Linderina pennispora</name>
    <dbReference type="NCBI Taxonomy" id="61395"/>
    <lineage>
        <taxon>Eukaryota</taxon>
        <taxon>Fungi</taxon>
        <taxon>Fungi incertae sedis</taxon>
        <taxon>Zoopagomycota</taxon>
        <taxon>Kickxellomycotina</taxon>
        <taxon>Kickxellomycetes</taxon>
        <taxon>Kickxellales</taxon>
        <taxon>Kickxellaceae</taxon>
        <taxon>Linderina</taxon>
    </lineage>
</organism>
<evidence type="ECO:0000313" key="3">
    <source>
        <dbReference type="Proteomes" id="UP000193922"/>
    </source>
</evidence>
<reference evidence="2 3" key="1">
    <citation type="submission" date="2016-07" db="EMBL/GenBank/DDBJ databases">
        <title>Pervasive Adenine N6-methylation of Active Genes in Fungi.</title>
        <authorList>
            <consortium name="DOE Joint Genome Institute"/>
            <person name="Mondo S.J."/>
            <person name="Dannebaum R.O."/>
            <person name="Kuo R.C."/>
            <person name="Labutti K."/>
            <person name="Haridas S."/>
            <person name="Kuo A."/>
            <person name="Salamov A."/>
            <person name="Ahrendt S.R."/>
            <person name="Lipzen A."/>
            <person name="Sullivan W."/>
            <person name="Andreopoulos W.B."/>
            <person name="Clum A."/>
            <person name="Lindquist E."/>
            <person name="Daum C."/>
            <person name="Ramamoorthy G.K."/>
            <person name="Gryganskyi A."/>
            <person name="Culley D."/>
            <person name="Magnuson J.K."/>
            <person name="James T.Y."/>
            <person name="O'Malley M.A."/>
            <person name="Stajich J.E."/>
            <person name="Spatafora J.W."/>
            <person name="Visel A."/>
            <person name="Grigoriev I.V."/>
        </authorList>
    </citation>
    <scope>NUCLEOTIDE SEQUENCE [LARGE SCALE GENOMIC DNA]</scope>
    <source>
        <strain evidence="2 3">ATCC 12442</strain>
    </source>
</reference>
<dbReference type="Proteomes" id="UP000193922">
    <property type="component" value="Unassembled WGS sequence"/>
</dbReference>
<protein>
    <submittedName>
        <fullName evidence="2">Uncharacterized protein</fullName>
    </submittedName>
</protein>
<dbReference type="AlphaFoldDB" id="A0A1Y1WMI7"/>
<sequence length="104" mass="11565">MRGDIGAHMLEIGILSTQHGWQISSTALEKLKLARQPNAMKSMRQRSDAEELATTTQTLADRRSVAGRLASSAILVFVLLSGWWLVVLWIGAVRMCVHPRRSHS</sequence>
<feature type="transmembrane region" description="Helical" evidence="1">
    <location>
        <begin position="69"/>
        <end position="92"/>
    </location>
</feature>
<gene>
    <name evidence="2" type="ORF">DL89DRAFT_264243</name>
</gene>